<proteinExistence type="predicted"/>
<evidence type="ECO:0000313" key="8">
    <source>
        <dbReference type="Proteomes" id="UP000289437"/>
    </source>
</evidence>
<protein>
    <submittedName>
        <fullName evidence="7">O-antigen flippase Wzx</fullName>
    </submittedName>
</protein>
<dbReference type="PANTHER" id="PTHR30250">
    <property type="entry name" value="PST FAMILY PREDICTED COLANIC ACID TRANSPORTER"/>
    <property type="match status" value="1"/>
</dbReference>
<comment type="subcellular location">
    <subcellularLocation>
        <location evidence="1">Cell membrane</location>
        <topology evidence="1">Multi-pass membrane protein</topology>
    </subcellularLocation>
</comment>
<evidence type="ECO:0000256" key="6">
    <source>
        <dbReference type="SAM" id="Phobius"/>
    </source>
</evidence>
<evidence type="ECO:0000256" key="2">
    <source>
        <dbReference type="ARBA" id="ARBA00022475"/>
    </source>
</evidence>
<evidence type="ECO:0000313" key="7">
    <source>
        <dbReference type="EMBL" id="RXH58440.1"/>
    </source>
</evidence>
<name>A0A4Q0T6Z1_9BACT</name>
<feature type="transmembrane region" description="Helical" evidence="6">
    <location>
        <begin position="127"/>
        <end position="150"/>
    </location>
</feature>
<dbReference type="OrthoDB" id="118371at2"/>
<accession>A0A4Q0T6Z1</accession>
<dbReference type="InterPro" id="IPR050833">
    <property type="entry name" value="Poly_Biosynth_Transport"/>
</dbReference>
<feature type="transmembrane region" description="Helical" evidence="6">
    <location>
        <begin position="431"/>
        <end position="455"/>
    </location>
</feature>
<dbReference type="AlphaFoldDB" id="A0A4Q0T6Z1"/>
<evidence type="ECO:0000256" key="3">
    <source>
        <dbReference type="ARBA" id="ARBA00022692"/>
    </source>
</evidence>
<keyword evidence="8" id="KW-1185">Reference proteome</keyword>
<comment type="caution">
    <text evidence="7">The sequence shown here is derived from an EMBL/GenBank/DDBJ whole genome shotgun (WGS) entry which is preliminary data.</text>
</comment>
<dbReference type="EMBL" id="RDSM01000001">
    <property type="protein sequence ID" value="RXH58440.1"/>
    <property type="molecule type" value="Genomic_DNA"/>
</dbReference>
<feature type="transmembrane region" description="Helical" evidence="6">
    <location>
        <begin position="400"/>
        <end position="419"/>
    </location>
</feature>
<feature type="transmembrane region" description="Helical" evidence="6">
    <location>
        <begin position="467"/>
        <end position="484"/>
    </location>
</feature>
<gene>
    <name evidence="7" type="ORF">GRAN_1750</name>
</gene>
<dbReference type="PANTHER" id="PTHR30250:SF26">
    <property type="entry name" value="PSMA PROTEIN"/>
    <property type="match status" value="1"/>
</dbReference>
<dbReference type="GO" id="GO:0005886">
    <property type="term" value="C:plasma membrane"/>
    <property type="evidence" value="ECO:0007669"/>
    <property type="project" value="UniProtKB-SubCell"/>
</dbReference>
<keyword evidence="5 6" id="KW-0472">Membrane</keyword>
<feature type="transmembrane region" description="Helical" evidence="6">
    <location>
        <begin position="183"/>
        <end position="205"/>
    </location>
</feature>
<feature type="transmembrane region" description="Helical" evidence="6">
    <location>
        <begin position="12"/>
        <end position="35"/>
    </location>
</feature>
<dbReference type="Proteomes" id="UP000289437">
    <property type="component" value="Unassembled WGS sequence"/>
</dbReference>
<feature type="transmembrane region" description="Helical" evidence="6">
    <location>
        <begin position="82"/>
        <end position="115"/>
    </location>
</feature>
<feature type="transmembrane region" description="Helical" evidence="6">
    <location>
        <begin position="157"/>
        <end position="177"/>
    </location>
</feature>
<evidence type="ECO:0000256" key="4">
    <source>
        <dbReference type="ARBA" id="ARBA00022989"/>
    </source>
</evidence>
<keyword evidence="4 6" id="KW-1133">Transmembrane helix</keyword>
<keyword evidence="2" id="KW-1003">Cell membrane</keyword>
<organism evidence="7 8">
    <name type="scientific">Granulicella sibirica</name>
    <dbReference type="NCBI Taxonomy" id="2479048"/>
    <lineage>
        <taxon>Bacteria</taxon>
        <taxon>Pseudomonadati</taxon>
        <taxon>Acidobacteriota</taxon>
        <taxon>Terriglobia</taxon>
        <taxon>Terriglobales</taxon>
        <taxon>Acidobacteriaceae</taxon>
        <taxon>Granulicella</taxon>
    </lineage>
</organism>
<reference evidence="8" key="2">
    <citation type="submission" date="2019-02" db="EMBL/GenBank/DDBJ databases">
        <title>Granulicella sibirica sp. nov., a psychrotolerant acidobacterium isolated from an organic soil layer in forested tundra, West Siberia.</title>
        <authorList>
            <person name="Oshkin I.Y."/>
            <person name="Kulichevskaya I.S."/>
            <person name="Rijpstra W.I.C."/>
            <person name="Sinninghe Damste J.S."/>
            <person name="Rakitin A.L."/>
            <person name="Ravin N.V."/>
            <person name="Dedysh S.N."/>
        </authorList>
    </citation>
    <scope>NUCLEOTIDE SEQUENCE [LARGE SCALE GENOMIC DNA]</scope>
    <source>
        <strain evidence="8">AF10</strain>
    </source>
</reference>
<feature type="transmembrane region" description="Helical" evidence="6">
    <location>
        <begin position="226"/>
        <end position="250"/>
    </location>
</feature>
<evidence type="ECO:0000256" key="1">
    <source>
        <dbReference type="ARBA" id="ARBA00004651"/>
    </source>
</evidence>
<feature type="transmembrane region" description="Helical" evidence="6">
    <location>
        <begin position="373"/>
        <end position="394"/>
    </location>
</feature>
<keyword evidence="3 6" id="KW-0812">Transmembrane</keyword>
<feature type="transmembrane region" description="Helical" evidence="6">
    <location>
        <begin position="262"/>
        <end position="284"/>
    </location>
</feature>
<reference evidence="7 8" key="1">
    <citation type="submission" date="2018-11" db="EMBL/GenBank/DDBJ databases">
        <authorList>
            <person name="Mardanov A.V."/>
            <person name="Ravin N.V."/>
            <person name="Dedysh S.N."/>
        </authorList>
    </citation>
    <scope>NUCLEOTIDE SEQUENCE [LARGE SCALE GENOMIC DNA]</scope>
    <source>
        <strain evidence="7 8">AF10</strain>
    </source>
</reference>
<dbReference type="RefSeq" id="WP_128912436.1">
    <property type="nucleotide sequence ID" value="NZ_RDSM01000001.1"/>
</dbReference>
<feature type="transmembrane region" description="Helical" evidence="6">
    <location>
        <begin position="41"/>
        <end position="61"/>
    </location>
</feature>
<evidence type="ECO:0000256" key="5">
    <source>
        <dbReference type="ARBA" id="ARBA00023136"/>
    </source>
</evidence>
<feature type="transmembrane region" description="Helical" evidence="6">
    <location>
        <begin position="343"/>
        <end position="366"/>
    </location>
</feature>
<feature type="transmembrane region" description="Helical" evidence="6">
    <location>
        <begin position="296"/>
        <end position="323"/>
    </location>
</feature>
<sequence length="494" mass="52415">MEVRWRLAKNATANLVRGGTAGVVAIFLPAVLVRHMDKMEYAVWVLVLQVAAYSSYLDFGLQTAVGRYVAIANERHDTHQRDSVFSTALVGLSIASLIAVLLLVGVACATGILFPKVPVSLLPSMRGALLIVGSSIALGLPSSAWSGVFIGMQRNELIAAVMGSSKLISAIALIVAALHGASIVTMAVIVAMVNLASYGSLYLMVRYFSETRFRLELVQKSMARELFNYCFSLMIWSFSTLLITGLDLLFVGHFDLEALVPYALATSLVTFIAGVQTAVFGAMMPHAAVLHARGDAVALGNMVISTTRLAVTLLSLTGLPLLIYSSSVFRIWVGHQYVSQGHMLLVVLMAANIIRLTGTPYSIVLVASGQQKLVTLSPLLEGLTNLLASIVLGVRYGAGGVAAGTLIGGVVGMLGHVIYNMPRTHKEVTFGIGTFLISGFCIPALTGIPLIALLIYPFKGTSPPPQAFALACGLTLVLVAGNLSRSEIRKHTST</sequence>